<gene>
    <name evidence="1" type="ORF">FYJ29_08025</name>
</gene>
<dbReference type="PANTHER" id="PTHR13318">
    <property type="entry name" value="PARTNER OF PAIRED, ISOFORM B-RELATED"/>
    <property type="match status" value="1"/>
</dbReference>
<name>A0A6L5XBG2_9BACT</name>
<accession>A0A6L5XBG2</accession>
<dbReference type="PANTHER" id="PTHR13318:SF190">
    <property type="entry name" value="PARTNER OF PAIRED, ISOFORM B"/>
    <property type="match status" value="1"/>
</dbReference>
<dbReference type="Gene3D" id="3.80.10.10">
    <property type="entry name" value="Ribonuclease Inhibitor"/>
    <property type="match status" value="1"/>
</dbReference>
<proteinExistence type="predicted"/>
<comment type="caution">
    <text evidence="1">The sequence shown here is derived from an EMBL/GenBank/DDBJ whole genome shotgun (WGS) entry which is preliminary data.</text>
</comment>
<dbReference type="Pfam" id="PF03382">
    <property type="entry name" value="DUF285"/>
    <property type="match status" value="2"/>
</dbReference>
<dbReference type="AlphaFoldDB" id="A0A6L5XBG2"/>
<dbReference type="InterPro" id="IPR032675">
    <property type="entry name" value="LRR_dom_sf"/>
</dbReference>
<dbReference type="NCBIfam" id="TIGR02167">
    <property type="entry name" value="Liste_lipo_26"/>
    <property type="match status" value="6"/>
</dbReference>
<dbReference type="Proteomes" id="UP000483362">
    <property type="component" value="Unassembled WGS sequence"/>
</dbReference>
<dbReference type="InterPro" id="IPR011889">
    <property type="entry name" value="Liste_lipo_26"/>
</dbReference>
<dbReference type="GO" id="GO:0031146">
    <property type="term" value="P:SCF-dependent proteasomal ubiquitin-dependent protein catabolic process"/>
    <property type="evidence" value="ECO:0007669"/>
    <property type="project" value="TreeGrafter"/>
</dbReference>
<keyword evidence="2" id="KW-1185">Reference proteome</keyword>
<sequence>MLNTYFCFLKTAKDNTMRHIKTAATRFALRGLLLAATIVAAIPFCKGATGFYTYSYVPEANLYKVRLTPEFRAQLDKSTGGRLATWATGDPVPDFDHSYTDGMHGSLAFSLDSLFYGLENMQEIDLTSMHTHDVTVMSNLFWNCRSMRKVDLSHLDTRRVTYMNHMFYLCESLTEIDLSSFDTRQVTDMSYMLCCCSALQSLQLGNGFKTPAVTTMRNMLWGCRSLTHINLSTLDTHAVTDMSGMLGYCASLSSANLSNFDTRQVTNMSEMLAGCSQLSTIDLSSFDTRRVTDMSYMLKGCASLSTLDLSQIDTHAVINMFEMLEGCKSLKRVNLNGFDTRQVADMRYMIENCDSLLFLDLNSFTLCAPQELRGMLAGTCSASATSQPMPGIAANAAQASVLNDPAVTQINLAALQFDSVSAANRGAFYTYTYDSVAGVCHVGLAPGFKAQLNRAAGGYYTDGTLQWLNNDPLPDFNHYSDDGQHERRNYSLAGLLAGLDKMEKADLSQMRTTGVTDLSAMLEMCHAVKSVDFTGWETESVTNVRNMFAGCVSLNGLNLGPLNLPVSADMRGMFSNTCTGNTTAVPYECQAATQELARLFNDSSVTGINLSCMRFNEQSAVNDIKASPQSAAPIFYDLRGVRVPNPEPGQVYITSRGEKIVYKQ</sequence>
<evidence type="ECO:0000313" key="1">
    <source>
        <dbReference type="EMBL" id="MSS17700.1"/>
    </source>
</evidence>
<protein>
    <submittedName>
        <fullName evidence="1">BspA family leucine-rich repeat surface protein</fullName>
    </submittedName>
</protein>
<evidence type="ECO:0000313" key="2">
    <source>
        <dbReference type="Proteomes" id="UP000483362"/>
    </source>
</evidence>
<dbReference type="SUPFAM" id="SSF52058">
    <property type="entry name" value="L domain-like"/>
    <property type="match status" value="1"/>
</dbReference>
<dbReference type="GO" id="GO:0019005">
    <property type="term" value="C:SCF ubiquitin ligase complex"/>
    <property type="evidence" value="ECO:0007669"/>
    <property type="project" value="TreeGrafter"/>
</dbReference>
<dbReference type="EMBL" id="VULT01000011">
    <property type="protein sequence ID" value="MSS17700.1"/>
    <property type="molecule type" value="Genomic_DNA"/>
</dbReference>
<dbReference type="InterPro" id="IPR005046">
    <property type="entry name" value="DUF285"/>
</dbReference>
<reference evidence="1 2" key="1">
    <citation type="submission" date="2019-08" db="EMBL/GenBank/DDBJ databases">
        <title>In-depth cultivation of the pig gut microbiome towards novel bacterial diversity and tailored functional studies.</title>
        <authorList>
            <person name="Wylensek D."/>
            <person name="Hitch T.C.A."/>
            <person name="Clavel T."/>
        </authorList>
    </citation>
    <scope>NUCLEOTIDE SEQUENCE [LARGE SCALE GENOMIC DNA]</scope>
    <source>
        <strain evidence="1 2">Oil-RF-744-WCA-WT-10</strain>
    </source>
</reference>
<organism evidence="1 2">
    <name type="scientific">Sodaliphilus pleomorphus</name>
    <dbReference type="NCBI Taxonomy" id="2606626"/>
    <lineage>
        <taxon>Bacteria</taxon>
        <taxon>Pseudomonadati</taxon>
        <taxon>Bacteroidota</taxon>
        <taxon>Bacteroidia</taxon>
        <taxon>Bacteroidales</taxon>
        <taxon>Muribaculaceae</taxon>
        <taxon>Sodaliphilus</taxon>
    </lineage>
</organism>